<organism evidence="1 2">
    <name type="scientific">Paramarasmius palmivorus</name>
    <dbReference type="NCBI Taxonomy" id="297713"/>
    <lineage>
        <taxon>Eukaryota</taxon>
        <taxon>Fungi</taxon>
        <taxon>Dikarya</taxon>
        <taxon>Basidiomycota</taxon>
        <taxon>Agaricomycotina</taxon>
        <taxon>Agaricomycetes</taxon>
        <taxon>Agaricomycetidae</taxon>
        <taxon>Agaricales</taxon>
        <taxon>Marasmiineae</taxon>
        <taxon>Marasmiaceae</taxon>
        <taxon>Paramarasmius</taxon>
    </lineage>
</organism>
<dbReference type="EMBL" id="JAYKXP010000002">
    <property type="protein sequence ID" value="KAK7060774.1"/>
    <property type="molecule type" value="Genomic_DNA"/>
</dbReference>
<dbReference type="AlphaFoldDB" id="A0AAW0E8G5"/>
<proteinExistence type="predicted"/>
<dbReference type="Proteomes" id="UP001383192">
    <property type="component" value="Unassembled WGS sequence"/>
</dbReference>
<sequence>MNFSGARELSIDGNAILNVVHRDQNNYHHHHIRARVVKVARPVLVPGNRDRKIHKRREGDATDQYRELLRGDIYNVERVHSEDFYERKVQGDGRLVEPHIGRRAVHQVRIYGDDRAFTSISYHGEDAFKLWREDFTKYTQLSDSATLQLFGVNKSNIPALIFYDDWIPIGHIYRTGMFWTNVYFNLLSKSLQCDVTDLWLNMQRGHIASGPRGPPCNIACEQLLYTLRDVPTSVDMLKDDSMIKYLCNQETKYLDFDVLFHAYCGNIDSESTYIGGIQSCNECEEYEDDVDLPRPHYHCDFGDLDISFNTDPHYDILGSIESPRLDTVYSGAYDALARMRGNGMWRCQQGSGAFLEPTLMEGGWTRFKVSLEKFDEDQSFSFDFYSPHELAWLSQAYAVFNVHRDIDEESCFMIDAIVILELRRRQCRPHSSEFTSNGVLYLFIKSLPSWLSGFERWLNDHISFWSVEEDGSNQIAEMDCQYIGLPKVTPVDAAYSLTSWPKYSYEAIRRWQVARGFEPTTVDFARSCGYPSFELVLKKSEQIEEVVEEVLQDSSVVHGSTAEEEKPSWLGRWWSWTATPGSDISAFAV</sequence>
<accession>A0AAW0E8G5</accession>
<evidence type="ECO:0000313" key="2">
    <source>
        <dbReference type="Proteomes" id="UP001383192"/>
    </source>
</evidence>
<evidence type="ECO:0000313" key="1">
    <source>
        <dbReference type="EMBL" id="KAK7060774.1"/>
    </source>
</evidence>
<comment type="caution">
    <text evidence="1">The sequence shown here is derived from an EMBL/GenBank/DDBJ whole genome shotgun (WGS) entry which is preliminary data.</text>
</comment>
<name>A0AAW0E8G5_9AGAR</name>
<protein>
    <submittedName>
        <fullName evidence="1">Uncharacterized protein</fullName>
    </submittedName>
</protein>
<gene>
    <name evidence="1" type="ORF">VNI00_000506</name>
</gene>
<keyword evidence="2" id="KW-1185">Reference proteome</keyword>
<reference evidence="1 2" key="1">
    <citation type="submission" date="2024-01" db="EMBL/GenBank/DDBJ databases">
        <title>A draft genome for a cacao thread blight-causing isolate of Paramarasmius palmivorus.</title>
        <authorList>
            <person name="Baruah I.K."/>
            <person name="Bukari Y."/>
            <person name="Amoako-Attah I."/>
            <person name="Meinhardt L.W."/>
            <person name="Bailey B.A."/>
            <person name="Cohen S.P."/>
        </authorList>
    </citation>
    <scope>NUCLEOTIDE SEQUENCE [LARGE SCALE GENOMIC DNA]</scope>
    <source>
        <strain evidence="1 2">GH-12</strain>
    </source>
</reference>